<accession>A0A286A7A1</accession>
<evidence type="ECO:0000256" key="1">
    <source>
        <dbReference type="SAM" id="MobiDB-lite"/>
    </source>
</evidence>
<feature type="region of interest" description="Disordered" evidence="1">
    <location>
        <begin position="1"/>
        <end position="27"/>
    </location>
</feature>
<dbReference type="Proteomes" id="UP000219281">
    <property type="component" value="Unassembled WGS sequence"/>
</dbReference>
<evidence type="ECO:0000313" key="3">
    <source>
        <dbReference type="Proteomes" id="UP000219281"/>
    </source>
</evidence>
<gene>
    <name evidence="2" type="ORF">SAMN06297358_2690</name>
</gene>
<keyword evidence="3" id="KW-1185">Reference proteome</keyword>
<evidence type="ECO:0000313" key="2">
    <source>
        <dbReference type="EMBL" id="SOD17793.1"/>
    </source>
</evidence>
<name>A0A286A7A1_9SPHI</name>
<dbReference type="OrthoDB" id="773363at2"/>
<proteinExistence type="predicted"/>
<dbReference type="RefSeq" id="WP_097132533.1">
    <property type="nucleotide sequence ID" value="NZ_OCMT01000003.1"/>
</dbReference>
<protein>
    <submittedName>
        <fullName evidence="2">Uncharacterized protein</fullName>
    </submittedName>
</protein>
<organism evidence="2 3">
    <name type="scientific">Pedobacter xixiisoli</name>
    <dbReference type="NCBI Taxonomy" id="1476464"/>
    <lineage>
        <taxon>Bacteria</taxon>
        <taxon>Pseudomonadati</taxon>
        <taxon>Bacteroidota</taxon>
        <taxon>Sphingobacteriia</taxon>
        <taxon>Sphingobacteriales</taxon>
        <taxon>Sphingobacteriaceae</taxon>
        <taxon>Pedobacter</taxon>
    </lineage>
</organism>
<dbReference type="EMBL" id="OCMT01000003">
    <property type="protein sequence ID" value="SOD17793.1"/>
    <property type="molecule type" value="Genomic_DNA"/>
</dbReference>
<dbReference type="AlphaFoldDB" id="A0A286A7A1"/>
<sequence length="70" mass="8139">METLDNSNLEDNKAPKQNLEIATKKRKARPAKPEKIYKVIVVYSEITEEEARIKRGIIEDIIKGRYLKNP</sequence>
<reference evidence="3" key="1">
    <citation type="submission" date="2017-09" db="EMBL/GenBank/DDBJ databases">
        <authorList>
            <person name="Varghese N."/>
            <person name="Submissions S."/>
        </authorList>
    </citation>
    <scope>NUCLEOTIDE SEQUENCE [LARGE SCALE GENOMIC DNA]</scope>
    <source>
        <strain evidence="3">CGMCC 1.12803</strain>
    </source>
</reference>